<reference evidence="2 3" key="1">
    <citation type="journal article" date="2015" name="Genome Biol. Evol.">
        <title>Comparative Genomics of a Bacterivorous Green Alga Reveals Evolutionary Causalities and Consequences of Phago-Mixotrophic Mode of Nutrition.</title>
        <authorList>
            <person name="Burns J.A."/>
            <person name="Paasch A."/>
            <person name="Narechania A."/>
            <person name="Kim E."/>
        </authorList>
    </citation>
    <scope>NUCLEOTIDE SEQUENCE [LARGE SCALE GENOMIC DNA]</scope>
    <source>
        <strain evidence="2 3">PLY_AMNH</strain>
    </source>
</reference>
<evidence type="ECO:0000256" key="1">
    <source>
        <dbReference type="SAM" id="MobiDB-lite"/>
    </source>
</evidence>
<protein>
    <submittedName>
        <fullName evidence="2">Uncharacterized protein</fullName>
    </submittedName>
</protein>
<evidence type="ECO:0000313" key="2">
    <source>
        <dbReference type="EMBL" id="KAK3240362.1"/>
    </source>
</evidence>
<gene>
    <name evidence="2" type="ORF">CYMTET_49795</name>
</gene>
<dbReference type="Proteomes" id="UP001190700">
    <property type="component" value="Unassembled WGS sequence"/>
</dbReference>
<sequence length="271" mass="29252">MEALLAQQTVMMQLMMQHMKDLSTVLAAAKAVTQGGATAQSGDAELEALRKLPYVPHVAGNPFPTRPAPLEIDMPQMYDLDNDKTYDALTKRTNSSLHYEQLALAPSLSYMHDAIAYSESTMDWLMAEKEPPSYEELGERIYTAHTFKGVFALLSNRYIMIQLRASVESDAAVHGGAEPLRAKLAFIEEKVYAGTDKLVTDSVLTKWLKELDNTKVKAVMSTHAKASAKLSTFRDRKGGKCKGSAGSGYGSEGGGRGTGKGGRGSGLGRGA</sequence>
<dbReference type="EMBL" id="LGRX02033668">
    <property type="protein sequence ID" value="KAK3240362.1"/>
    <property type="molecule type" value="Genomic_DNA"/>
</dbReference>
<comment type="caution">
    <text evidence="2">The sequence shown here is derived from an EMBL/GenBank/DDBJ whole genome shotgun (WGS) entry which is preliminary data.</text>
</comment>
<keyword evidence="3" id="KW-1185">Reference proteome</keyword>
<evidence type="ECO:0000313" key="3">
    <source>
        <dbReference type="Proteomes" id="UP001190700"/>
    </source>
</evidence>
<dbReference type="AlphaFoldDB" id="A0AAE0BPK4"/>
<feature type="region of interest" description="Disordered" evidence="1">
    <location>
        <begin position="235"/>
        <end position="271"/>
    </location>
</feature>
<feature type="compositionally biased region" description="Gly residues" evidence="1">
    <location>
        <begin position="245"/>
        <end position="271"/>
    </location>
</feature>
<proteinExistence type="predicted"/>
<accession>A0AAE0BPK4</accession>
<organism evidence="2 3">
    <name type="scientific">Cymbomonas tetramitiformis</name>
    <dbReference type="NCBI Taxonomy" id="36881"/>
    <lineage>
        <taxon>Eukaryota</taxon>
        <taxon>Viridiplantae</taxon>
        <taxon>Chlorophyta</taxon>
        <taxon>Pyramimonadophyceae</taxon>
        <taxon>Pyramimonadales</taxon>
        <taxon>Pyramimonadaceae</taxon>
        <taxon>Cymbomonas</taxon>
    </lineage>
</organism>
<name>A0AAE0BPK4_9CHLO</name>